<protein>
    <submittedName>
        <fullName evidence="3">Uncharacterized protein</fullName>
    </submittedName>
</protein>
<keyword evidence="1" id="KW-0433">Leucine-rich repeat</keyword>
<evidence type="ECO:0000256" key="1">
    <source>
        <dbReference type="ARBA" id="ARBA00022614"/>
    </source>
</evidence>
<dbReference type="VEuPathDB" id="VectorBase:ADIR000756"/>
<dbReference type="SUPFAM" id="SSF52058">
    <property type="entry name" value="L domain-like"/>
    <property type="match status" value="2"/>
</dbReference>
<dbReference type="Proteomes" id="UP000075884">
    <property type="component" value="Unassembled WGS sequence"/>
</dbReference>
<organism evidence="3 4">
    <name type="scientific">Anopheles dirus</name>
    <dbReference type="NCBI Taxonomy" id="7168"/>
    <lineage>
        <taxon>Eukaryota</taxon>
        <taxon>Metazoa</taxon>
        <taxon>Ecdysozoa</taxon>
        <taxon>Arthropoda</taxon>
        <taxon>Hexapoda</taxon>
        <taxon>Insecta</taxon>
        <taxon>Pterygota</taxon>
        <taxon>Neoptera</taxon>
        <taxon>Endopterygota</taxon>
        <taxon>Diptera</taxon>
        <taxon>Nematocera</taxon>
        <taxon>Culicoidea</taxon>
        <taxon>Culicidae</taxon>
        <taxon>Anophelinae</taxon>
        <taxon>Anopheles</taxon>
    </lineage>
</organism>
<evidence type="ECO:0000313" key="4">
    <source>
        <dbReference type="Proteomes" id="UP000075884"/>
    </source>
</evidence>
<keyword evidence="2" id="KW-0677">Repeat</keyword>
<dbReference type="PANTHER" id="PTHR45712">
    <property type="entry name" value="AGAP008170-PA"/>
    <property type="match status" value="1"/>
</dbReference>
<dbReference type="InterPro" id="IPR032675">
    <property type="entry name" value="LRR_dom_sf"/>
</dbReference>
<dbReference type="InterPro" id="IPR050333">
    <property type="entry name" value="SLRP"/>
</dbReference>
<name>A0A182MZF1_9DIPT</name>
<dbReference type="InterPro" id="IPR001611">
    <property type="entry name" value="Leu-rich_rpt"/>
</dbReference>
<dbReference type="Gene3D" id="3.80.10.10">
    <property type="entry name" value="Ribonuclease Inhibitor"/>
    <property type="match status" value="3"/>
</dbReference>
<evidence type="ECO:0000256" key="2">
    <source>
        <dbReference type="ARBA" id="ARBA00022737"/>
    </source>
</evidence>
<sequence>MIVPHNVTVLRLVVTNTQLGWIHFQENGSILTVSIISSNLQLLPPSLKNLANLTHLKIQQSYIQHLNFDILQWFQRLQTVDLKYNKIHTITSSPNGKQRPKLSVLLLSNNQLKILNLEVLTPLGWFNLIDLSHNELELVVGRFASNSLSRMLFTHNRLKALDFCQWQPMPSMSSISFESNELTVVPNCMGHFPRLSYVSFSSNRLTKINMAAFGTLDNLQTVDLSFNRISLITFREDRYPMRLEELVLRDNNIECSNPPDIPFCPLDIEFYRISPRQHATKLRNVPRTLGNLKNLTKIKIQKSYIQHVNLDFLQAYKHLRTLDLQRNNIHTVTSSPHNTQLYSFLELLLNYNQLKIVNLEIVPPLGWFRFLEISHNPLELIVGRFASNKLVQIHLMYNRLKTLDF</sequence>
<reference evidence="3" key="2">
    <citation type="submission" date="2020-05" db="UniProtKB">
        <authorList>
            <consortium name="EnsemblMetazoa"/>
        </authorList>
    </citation>
    <scope>IDENTIFICATION</scope>
    <source>
        <strain evidence="3">WRAIR2</strain>
    </source>
</reference>
<reference evidence="4" key="1">
    <citation type="submission" date="2013-03" db="EMBL/GenBank/DDBJ databases">
        <title>The Genome Sequence of Anopheles dirus WRAIR2.</title>
        <authorList>
            <consortium name="The Broad Institute Genomics Platform"/>
            <person name="Neafsey D.E."/>
            <person name="Walton C."/>
            <person name="Walker B."/>
            <person name="Young S.K."/>
            <person name="Zeng Q."/>
            <person name="Gargeya S."/>
            <person name="Fitzgerald M."/>
            <person name="Haas B."/>
            <person name="Abouelleil A."/>
            <person name="Allen A.W."/>
            <person name="Alvarado L."/>
            <person name="Arachchi H.M."/>
            <person name="Berlin A.M."/>
            <person name="Chapman S.B."/>
            <person name="Gainer-Dewar J."/>
            <person name="Goldberg J."/>
            <person name="Griggs A."/>
            <person name="Gujja S."/>
            <person name="Hansen M."/>
            <person name="Howarth C."/>
            <person name="Imamovic A."/>
            <person name="Ireland A."/>
            <person name="Larimer J."/>
            <person name="McCowan C."/>
            <person name="Murphy C."/>
            <person name="Pearson M."/>
            <person name="Poon T.W."/>
            <person name="Priest M."/>
            <person name="Roberts A."/>
            <person name="Saif S."/>
            <person name="Shea T."/>
            <person name="Sisk P."/>
            <person name="Sykes S."/>
            <person name="Wortman J."/>
            <person name="Nusbaum C."/>
            <person name="Birren B."/>
        </authorList>
    </citation>
    <scope>NUCLEOTIDE SEQUENCE [LARGE SCALE GENOMIC DNA]</scope>
    <source>
        <strain evidence="4">WRAIR2</strain>
    </source>
</reference>
<dbReference type="GO" id="GO:0005615">
    <property type="term" value="C:extracellular space"/>
    <property type="evidence" value="ECO:0007669"/>
    <property type="project" value="TreeGrafter"/>
</dbReference>
<proteinExistence type="predicted"/>
<dbReference type="PROSITE" id="PS51450">
    <property type="entry name" value="LRR"/>
    <property type="match status" value="2"/>
</dbReference>
<dbReference type="PANTHER" id="PTHR45712:SF22">
    <property type="entry name" value="INSULIN-LIKE GROWTH FACTOR-BINDING PROTEIN COMPLEX ACID LABILE SUBUNIT"/>
    <property type="match status" value="1"/>
</dbReference>
<dbReference type="Pfam" id="PF13855">
    <property type="entry name" value="LRR_8"/>
    <property type="match status" value="1"/>
</dbReference>
<accession>A0A182MZF1</accession>
<evidence type="ECO:0000313" key="3">
    <source>
        <dbReference type="EnsemblMetazoa" id="ADIR000756-PA"/>
    </source>
</evidence>
<dbReference type="STRING" id="7168.A0A182MZF1"/>
<dbReference type="AlphaFoldDB" id="A0A182MZF1"/>
<dbReference type="EnsemblMetazoa" id="ADIR000756-RA">
    <property type="protein sequence ID" value="ADIR000756-PA"/>
    <property type="gene ID" value="ADIR000756"/>
</dbReference>
<keyword evidence="4" id="KW-1185">Reference proteome</keyword>